<dbReference type="Gene3D" id="2.60.120.260">
    <property type="entry name" value="Galactose-binding domain-like"/>
    <property type="match status" value="2"/>
</dbReference>
<dbReference type="Pfam" id="PF00754">
    <property type="entry name" value="F5_F8_type_C"/>
    <property type="match status" value="2"/>
</dbReference>
<keyword evidence="1" id="KW-0378">Hydrolase</keyword>
<proteinExistence type="predicted"/>
<keyword evidence="2" id="KW-0732">Signal</keyword>
<dbReference type="KEGG" id="sman:C12CBH8_18150"/>
<feature type="chain" id="PRO_5030859198" description="F5/8 type C domain-containing protein" evidence="2">
    <location>
        <begin position="27"/>
        <end position="1242"/>
    </location>
</feature>
<dbReference type="InterPro" id="IPR000421">
    <property type="entry name" value="FA58C"/>
</dbReference>
<protein>
    <recommendedName>
        <fullName evidence="3">F5/8 type C domain-containing protein</fullName>
    </recommendedName>
</protein>
<sequence>MRRISKIVAFLLVICLCVQMTPGILAEEKQSDGLFERFETPSDDQKPAPLWFWNTQIKDMTTDEVREIVRESYLQTGYSGFGILPNWLEDYLNDDYFEMYEAALDEGSKYGMKFSLYDENGFPSYNAGGLLEEQYPDLTTKRLDKYEADGSDGEQVRLNLPDGTFMGAVAMNTDTKERVDISEYATILPPKPYNPYEEPLGISASSTYTVSPGYEADKAVDGDLTTRWNSETRSGGNQYLLINFGEPKTFDEIKVYEDKDPQLHRTSKYILQYWDDEAAAWQEIANGKKITDAGVDHVFEDVTSQFVRLQIKRVTEDSASISEFQVLCDGQQLKVPSREEDPSVEEFYTASSSYGEGYEAAQAFDGDFTTRWNAGDYVPNPHWLQMAFGEVRSVDSVKIYEHLNRITSYEIQYWEDGDWKTAATGTTIGEEGVTLNFDPVETSRIRLYIKDTNDYCPTIWEIEVYDQGEKIQPKPVEEEPYDGSYLEYTVPEGNWKVMAFLCVVDGNNGMDYLDPESVRAFIDITYEAYYQRFKKYFDNGTITTAFFDEPSFWPAGGRTPYGAQGARLWTPGFNEEYEKIYDGESPVLNYPALWYDIGEDTDEARNKLQYVRTELFATSYIGQVNQWCEDHGIELTGHMLFEEWTNPVGLHGDLMKVFKEQAIPGVDVIDYVGKSQEAYKIISSSAYNWDKGKVMSESFGVFPSQDCTDLYRSAMDQYAKGINLIVPHAVWYDDDPANVTYQPELSYRNPLFSEDLPQFNTYMARLNTMLQDGRHVADIAMLYPIDYLESCFVFNGQENNPGDADYMRVGETLSLTARRDFTYLHPDVIDEKCSVEGDTFNLSNEINYEQFKVFVIPSTKVISLSNLEKIKEFYDNGGKVIATTQLPSRGIEASENEEVCRIIEEMFGVAPADADQDIQNSNGNGGQAYFIQSGFETKLTQVLDEVLPVYDVELDVGAVSGGNFSYIHKVKDERNLYYFANSSSTPVETTVRIRGELESPALWDPATGTQTPADYQVVTQDGQKVTEVKLSLDAVESLFLVESKPSEPVETVVTTDKDTYEVNETITVTVETDLQTEGIAFQNENGRYLGISRIKSMIQGDRKVWTLQISVGTKGDRTIQVLARKDGVWNDLAQFHITVTVPYAPPAEVYEAHIQTDQAAVNSRFTVQVLADQNTEGIAVRGETGRAISCRVEGYEEQGAQRLFTISMEVGTSGFRIFSFYGINSQGELSSDSVEDSMTITK</sequence>
<dbReference type="Pfam" id="PF17132">
    <property type="entry name" value="Glyco_hydro_106"/>
    <property type="match status" value="1"/>
</dbReference>
<gene>
    <name evidence="4" type="ORF">C12CBH8_18150</name>
</gene>
<dbReference type="PANTHER" id="PTHR36848:SF2">
    <property type="entry name" value="SECRETED PROTEIN"/>
    <property type="match status" value="1"/>
</dbReference>
<keyword evidence="1" id="KW-0326">Glycosidase</keyword>
<dbReference type="RefSeq" id="WP_215533090.1">
    <property type="nucleotide sequence ID" value="NZ_AP023321.1"/>
</dbReference>
<dbReference type="PROSITE" id="PS50022">
    <property type="entry name" value="FA58C_3"/>
    <property type="match status" value="2"/>
</dbReference>
<feature type="signal peptide" evidence="2">
    <location>
        <begin position="1"/>
        <end position="26"/>
    </location>
</feature>
<dbReference type="EMBL" id="AP023321">
    <property type="protein sequence ID" value="BCI61176.1"/>
    <property type="molecule type" value="Genomic_DNA"/>
</dbReference>
<evidence type="ECO:0000259" key="3">
    <source>
        <dbReference type="PROSITE" id="PS50022"/>
    </source>
</evidence>
<evidence type="ECO:0000313" key="4">
    <source>
        <dbReference type="EMBL" id="BCI61176.1"/>
    </source>
</evidence>
<dbReference type="InterPro" id="IPR008979">
    <property type="entry name" value="Galactose-bd-like_sf"/>
</dbReference>
<feature type="domain" description="F5/8 type C" evidence="3">
    <location>
        <begin position="187"/>
        <end position="327"/>
    </location>
</feature>
<dbReference type="Proteomes" id="UP000593890">
    <property type="component" value="Chromosome"/>
</dbReference>
<dbReference type="GO" id="GO:0016798">
    <property type="term" value="F:hydrolase activity, acting on glycosyl bonds"/>
    <property type="evidence" value="ECO:0007669"/>
    <property type="project" value="UniProtKB-KW"/>
</dbReference>
<organism evidence="4 5">
    <name type="scientific">Solibaculum mannosilyticum</name>
    <dbReference type="NCBI Taxonomy" id="2780922"/>
    <lineage>
        <taxon>Bacteria</taxon>
        <taxon>Bacillati</taxon>
        <taxon>Bacillota</taxon>
        <taxon>Clostridia</taxon>
        <taxon>Eubacteriales</taxon>
        <taxon>Oscillospiraceae</taxon>
        <taxon>Solibaculum</taxon>
    </lineage>
</organism>
<evidence type="ECO:0000256" key="1">
    <source>
        <dbReference type="ARBA" id="ARBA00023295"/>
    </source>
</evidence>
<evidence type="ECO:0000313" key="5">
    <source>
        <dbReference type="Proteomes" id="UP000593890"/>
    </source>
</evidence>
<reference evidence="5" key="1">
    <citation type="submission" date="2020-07" db="EMBL/GenBank/DDBJ databases">
        <title>Complete genome sequencing of Clostridia bacterium strain 12CBH8.</title>
        <authorList>
            <person name="Sakamoto M."/>
            <person name="Murakami T."/>
            <person name="Mori H."/>
        </authorList>
    </citation>
    <scope>NUCLEOTIDE SEQUENCE [LARGE SCALE GENOMIC DNA]</scope>
    <source>
        <strain evidence="5">12CBH8</strain>
    </source>
</reference>
<dbReference type="SUPFAM" id="SSF49785">
    <property type="entry name" value="Galactose-binding domain-like"/>
    <property type="match status" value="2"/>
</dbReference>
<dbReference type="InterPro" id="IPR053161">
    <property type="entry name" value="Ulvan_degrading_GH"/>
</dbReference>
<feature type="domain" description="F5/8 type C" evidence="3">
    <location>
        <begin position="328"/>
        <end position="467"/>
    </location>
</feature>
<dbReference type="AlphaFoldDB" id="A0A7I8D2Y5"/>
<dbReference type="PANTHER" id="PTHR36848">
    <property type="entry name" value="DNA-BINDING PROTEIN (PUTATIVE SECRETED PROTEIN)-RELATED"/>
    <property type="match status" value="1"/>
</dbReference>
<evidence type="ECO:0000256" key="2">
    <source>
        <dbReference type="SAM" id="SignalP"/>
    </source>
</evidence>
<accession>A0A7I8D2Y5</accession>
<keyword evidence="5" id="KW-1185">Reference proteome</keyword>
<name>A0A7I8D2Y5_9FIRM</name>